<gene>
    <name evidence="2" type="ORF">BSP0115_LOCUS13194</name>
</gene>
<reference evidence="2" key="1">
    <citation type="submission" date="2021-01" db="EMBL/GenBank/DDBJ databases">
        <authorList>
            <person name="Corre E."/>
            <person name="Pelletier E."/>
            <person name="Niang G."/>
            <person name="Scheremetjew M."/>
            <person name="Finn R."/>
            <person name="Kale V."/>
            <person name="Holt S."/>
            <person name="Cochrane G."/>
            <person name="Meng A."/>
            <person name="Brown T."/>
            <person name="Cohen L."/>
        </authorList>
    </citation>
    <scope>NUCLEOTIDE SEQUENCE</scope>
    <source>
        <strain evidence="2">Ms1</strain>
    </source>
</reference>
<keyword evidence="1" id="KW-1133">Transmembrane helix</keyword>
<keyword evidence="1" id="KW-0472">Membrane</keyword>
<proteinExistence type="predicted"/>
<protein>
    <submittedName>
        <fullName evidence="2">Uncharacterized protein</fullName>
    </submittedName>
</protein>
<evidence type="ECO:0000256" key="1">
    <source>
        <dbReference type="SAM" id="Phobius"/>
    </source>
</evidence>
<dbReference type="AlphaFoldDB" id="A0A7S1CI81"/>
<sequence>MAVTPAFSRTVTVLLVVMVIVEFVFVYRAATVLPAAANWPSILDGKFRRKECTMSVKGGKREGSWRDCRRGEGAICSLEEPCTPCYDTSEEPCRPCSINNWLPKECHFVEGVGPYCRDANGTVAPCVACCSWGPPPCCHISEMPCADVVVPDGAPVPTVLVRPMCPLER</sequence>
<keyword evidence="1" id="KW-0812">Transmembrane</keyword>
<feature type="transmembrane region" description="Helical" evidence="1">
    <location>
        <begin position="6"/>
        <end position="27"/>
    </location>
</feature>
<name>A0A7S1CI81_9STRA</name>
<dbReference type="EMBL" id="HBFS01019660">
    <property type="protein sequence ID" value="CAD8919932.1"/>
    <property type="molecule type" value="Transcribed_RNA"/>
</dbReference>
<evidence type="ECO:0000313" key="2">
    <source>
        <dbReference type="EMBL" id="CAD8919932.1"/>
    </source>
</evidence>
<organism evidence="2">
    <name type="scientific">Bicosoecida sp. CB-2014</name>
    <dbReference type="NCBI Taxonomy" id="1486930"/>
    <lineage>
        <taxon>Eukaryota</taxon>
        <taxon>Sar</taxon>
        <taxon>Stramenopiles</taxon>
        <taxon>Bigyra</taxon>
        <taxon>Opalozoa</taxon>
        <taxon>Bicosoecida</taxon>
    </lineage>
</organism>
<accession>A0A7S1CI81</accession>